<reference evidence="2 3" key="1">
    <citation type="submission" date="2018-10" db="EMBL/GenBank/DDBJ databases">
        <authorList>
            <person name="Jung H.S."/>
            <person name="Jeon C.O."/>
        </authorList>
    </citation>
    <scope>NUCLEOTIDE SEQUENCE [LARGE SCALE GENOMIC DNA]</scope>
    <source>
        <strain evidence="2 3">MA-7-27</strain>
    </source>
</reference>
<evidence type="ECO:0000313" key="2">
    <source>
        <dbReference type="EMBL" id="RMA44012.1"/>
    </source>
</evidence>
<gene>
    <name evidence="2" type="ORF">D9R08_03635</name>
</gene>
<dbReference type="AlphaFoldDB" id="A0A3L9Y6F9"/>
<keyword evidence="1" id="KW-0472">Membrane</keyword>
<feature type="transmembrane region" description="Helical" evidence="1">
    <location>
        <begin position="33"/>
        <end position="51"/>
    </location>
</feature>
<evidence type="ECO:0000313" key="3">
    <source>
        <dbReference type="Proteomes" id="UP000281343"/>
    </source>
</evidence>
<keyword evidence="3" id="KW-1185">Reference proteome</keyword>
<comment type="caution">
    <text evidence="2">The sequence shown here is derived from an EMBL/GenBank/DDBJ whole genome shotgun (WGS) entry which is preliminary data.</text>
</comment>
<protein>
    <submittedName>
        <fullName evidence="2">Uncharacterized protein</fullName>
    </submittedName>
</protein>
<proteinExistence type="predicted"/>
<evidence type="ECO:0000256" key="1">
    <source>
        <dbReference type="SAM" id="Phobius"/>
    </source>
</evidence>
<feature type="transmembrane region" description="Helical" evidence="1">
    <location>
        <begin position="7"/>
        <end position="27"/>
    </location>
</feature>
<keyword evidence="1" id="KW-0812">Transmembrane</keyword>
<dbReference type="OrthoDB" id="9810492at2"/>
<dbReference type="EMBL" id="RCNT01000001">
    <property type="protein sequence ID" value="RMA44012.1"/>
    <property type="molecule type" value="Genomic_DNA"/>
</dbReference>
<feature type="transmembrane region" description="Helical" evidence="1">
    <location>
        <begin position="63"/>
        <end position="94"/>
    </location>
</feature>
<dbReference type="Proteomes" id="UP000281343">
    <property type="component" value="Unassembled WGS sequence"/>
</dbReference>
<dbReference type="RefSeq" id="WP_121896601.1">
    <property type="nucleotide sequence ID" value="NZ_RCNT01000001.1"/>
</dbReference>
<organism evidence="2 3">
    <name type="scientific">Rhodophyticola porphyridii</name>
    <dbReference type="NCBI Taxonomy" id="1852017"/>
    <lineage>
        <taxon>Bacteria</taxon>
        <taxon>Pseudomonadati</taxon>
        <taxon>Pseudomonadota</taxon>
        <taxon>Alphaproteobacteria</taxon>
        <taxon>Rhodobacterales</taxon>
        <taxon>Roseobacteraceae</taxon>
        <taxon>Rhodophyticola</taxon>
    </lineage>
</organism>
<accession>A0A3L9Y6F9</accession>
<name>A0A3L9Y6F9_9RHOB</name>
<keyword evidence="1" id="KW-1133">Transmembrane helix</keyword>
<sequence>MTGLPVWARFALINVALPWCIALFLAWLDPEPAVSVISVYIAAMLILILNVGQIRASPEWRWVFGVVMLANLACTMLFGNVALATAFGSILLALQVLLGLA</sequence>